<dbReference type="InterPro" id="IPR036061">
    <property type="entry name" value="CheW-like_dom_sf"/>
</dbReference>
<evidence type="ECO:0000256" key="3">
    <source>
        <dbReference type="ARBA" id="ARBA00012438"/>
    </source>
</evidence>
<keyword evidence="6" id="KW-0145">Chemotaxis</keyword>
<dbReference type="EMBL" id="MLFN01000039">
    <property type="protein sequence ID" value="ORM52007.1"/>
    <property type="molecule type" value="Genomic_DNA"/>
</dbReference>
<evidence type="ECO:0000256" key="14">
    <source>
        <dbReference type="PROSITE-ProRule" id="PRU00110"/>
    </source>
</evidence>
<dbReference type="Pfam" id="PF09078">
    <property type="entry name" value="CheY-binding"/>
    <property type="match status" value="1"/>
</dbReference>
<feature type="domain" description="HPt" evidence="17">
    <location>
        <begin position="1"/>
        <end position="105"/>
    </location>
</feature>
<evidence type="ECO:0000256" key="2">
    <source>
        <dbReference type="ARBA" id="ARBA00004496"/>
    </source>
</evidence>
<dbReference type="Gene3D" id="3.30.70.400">
    <property type="entry name" value="CheY-binding domain of CheA"/>
    <property type="match status" value="1"/>
</dbReference>
<dbReference type="PROSITE" id="PS50894">
    <property type="entry name" value="HPT"/>
    <property type="match status" value="1"/>
</dbReference>
<dbReference type="Pfam" id="PF02518">
    <property type="entry name" value="HATPase_c"/>
    <property type="match status" value="1"/>
</dbReference>
<proteinExistence type="predicted"/>
<evidence type="ECO:0000256" key="9">
    <source>
        <dbReference type="ARBA" id="ARBA00022741"/>
    </source>
</evidence>
<dbReference type="OrthoDB" id="9803176at2"/>
<dbReference type="SUPFAM" id="SSF47226">
    <property type="entry name" value="Histidine-containing phosphotransfer domain, HPT domain"/>
    <property type="match status" value="1"/>
</dbReference>
<evidence type="ECO:0000256" key="5">
    <source>
        <dbReference type="ARBA" id="ARBA00022490"/>
    </source>
</evidence>
<dbReference type="InterPro" id="IPR004358">
    <property type="entry name" value="Sig_transdc_His_kin-like_C"/>
</dbReference>
<dbReference type="PANTHER" id="PTHR43395">
    <property type="entry name" value="SENSOR HISTIDINE KINASE CHEA"/>
    <property type="match status" value="1"/>
</dbReference>
<dbReference type="SUPFAM" id="SSF55874">
    <property type="entry name" value="ATPase domain of HSP90 chaperone/DNA topoisomerase II/histidine kinase"/>
    <property type="match status" value="1"/>
</dbReference>
<dbReference type="STRING" id="472705.GCA_001743465_03058"/>
<comment type="subcellular location">
    <subcellularLocation>
        <location evidence="2">Cytoplasm</location>
    </subcellularLocation>
</comment>
<sequence>MSMDISDFYQTFFDEADELLADMEQHLLGLDPQEPDSEQLNAIFRAAHSIKGGAGTFGFTVLQETTHILENILDGARRGEMQLSTDIINLFLETKDIMQEQLDAYKTAQEPNAESFKYICEALRQLALEAKGLPVDAPVSIAAAASAAPASSALRVQLIDLKEKEVDLMLEEMSNLGTLTHVQKGSNTLDVCIDGVGKDDIVAVLCFVIDEAQIRFPQADESAPAPAPVEPVVAEVQTASVTELPVAAVKRESKRAAAPAKSNESTSIRVAVEKVDQLINLVGELVITQSMLAQRSGELDPVAHGDLLNSMGQLERNARDLQESVMSIRMMPMEYVFSRFPRLVRDLASKLGKEVELTLLGSSTELDKSLIERIIDPLTHLVRNSLDHGIESPDKRLAAGKVATGNLTLSAEHQGGNICIEVSDDGAGLNRERILAKALSSGLPVSESMSDEEVGMLIFAPGFSTAEQVTDVSGRGVGMDVVKRNIQEMGGHVEIASKQGKGTTIRILLPLTLAILDGMSVRVADEVFILPLNAVMESLQPRAEELKPLAGGECVLEVRGEYLPLVELWNVFDVQGAKTEATQGIVVILQSAGKRYALLVDQLIGQHQVVVKNLESNYRKVPGISAATILGDGSVALIVDVSALQSLNREKRVAGAAA</sequence>
<dbReference type="SUPFAM" id="SSF55052">
    <property type="entry name" value="CheY-binding domain of CheA"/>
    <property type="match status" value="1"/>
</dbReference>
<gene>
    <name evidence="18" type="ORF">HA41_13375</name>
</gene>
<dbReference type="SMART" id="SM00260">
    <property type="entry name" value="CheW"/>
    <property type="match status" value="1"/>
</dbReference>
<protein>
    <recommendedName>
        <fullName evidence="4">Chemotaxis protein CheA</fullName>
        <ecNumber evidence="3">2.7.13.3</ecNumber>
    </recommendedName>
</protein>
<dbReference type="PROSITE" id="PS50851">
    <property type="entry name" value="CHEW"/>
    <property type="match status" value="1"/>
</dbReference>
<dbReference type="SMART" id="SM01231">
    <property type="entry name" value="H-kinase_dim"/>
    <property type="match status" value="1"/>
</dbReference>
<dbReference type="FunFam" id="2.30.30.40:FF:000048">
    <property type="entry name" value="Chemotaxis protein CheA, putative"/>
    <property type="match status" value="1"/>
</dbReference>
<dbReference type="Gene3D" id="3.30.565.10">
    <property type="entry name" value="Histidine kinase-like ATPase, C-terminal domain"/>
    <property type="match status" value="1"/>
</dbReference>
<evidence type="ECO:0000256" key="1">
    <source>
        <dbReference type="ARBA" id="ARBA00000085"/>
    </source>
</evidence>
<dbReference type="InterPro" id="IPR004105">
    <property type="entry name" value="CheA-like_dim"/>
</dbReference>
<dbReference type="PANTHER" id="PTHR43395:SF10">
    <property type="entry name" value="CHEMOTAXIS PROTEIN CHEA"/>
    <property type="match status" value="1"/>
</dbReference>
<keyword evidence="5" id="KW-0963">Cytoplasm</keyword>
<dbReference type="Pfam" id="PF01627">
    <property type="entry name" value="Hpt"/>
    <property type="match status" value="1"/>
</dbReference>
<dbReference type="SMART" id="SM00073">
    <property type="entry name" value="HPT"/>
    <property type="match status" value="1"/>
</dbReference>
<dbReference type="InterPro" id="IPR002545">
    <property type="entry name" value="CheW-lke_dom"/>
</dbReference>
<dbReference type="Gene3D" id="1.20.120.160">
    <property type="entry name" value="HPT domain"/>
    <property type="match status" value="1"/>
</dbReference>
<keyword evidence="8" id="KW-0808">Transferase</keyword>
<dbReference type="Gene3D" id="2.30.30.40">
    <property type="entry name" value="SH3 Domains"/>
    <property type="match status" value="1"/>
</dbReference>
<keyword evidence="9" id="KW-0547">Nucleotide-binding</keyword>
<name>A0A1X1BUF6_9GAMM</name>
<comment type="catalytic activity">
    <reaction evidence="1">
        <text>ATP + protein L-histidine = ADP + protein N-phospho-L-histidine.</text>
        <dbReference type="EC" id="2.7.13.3"/>
    </reaction>
</comment>
<evidence type="ECO:0000256" key="4">
    <source>
        <dbReference type="ARBA" id="ARBA00021495"/>
    </source>
</evidence>
<evidence type="ECO:0000256" key="12">
    <source>
        <dbReference type="ARBA" id="ARBA00023012"/>
    </source>
</evidence>
<dbReference type="CDD" id="cd16916">
    <property type="entry name" value="HATPase_CheA-like"/>
    <property type="match status" value="1"/>
</dbReference>
<dbReference type="InterPro" id="IPR036097">
    <property type="entry name" value="HisK_dim/P_sf"/>
</dbReference>
<dbReference type="GO" id="GO:0000155">
    <property type="term" value="F:phosphorelay sensor kinase activity"/>
    <property type="evidence" value="ECO:0007669"/>
    <property type="project" value="InterPro"/>
</dbReference>
<dbReference type="SUPFAM" id="SSF47384">
    <property type="entry name" value="Homodimeric domain of signal transducing histidine kinase"/>
    <property type="match status" value="1"/>
</dbReference>
<dbReference type="AlphaFoldDB" id="A0A1X1BUF6"/>
<comment type="function">
    <text evidence="13">Involved in the transmission of sensory signals from the chemoreceptors to the flagellar motors. CheA is autophosphorylated; it can transfer its phosphate group to either CheB or CheY.</text>
</comment>
<feature type="modified residue" description="Phosphohistidine" evidence="14">
    <location>
        <position position="48"/>
    </location>
</feature>
<accession>A0A1X1BUF6</accession>
<dbReference type="InterPro" id="IPR036641">
    <property type="entry name" value="HPT_dom_sf"/>
</dbReference>
<dbReference type="Pfam" id="PF02895">
    <property type="entry name" value="H-kinase_dim"/>
    <property type="match status" value="1"/>
</dbReference>
<keyword evidence="10" id="KW-0418">Kinase</keyword>
<keyword evidence="19" id="KW-1185">Reference proteome</keyword>
<evidence type="ECO:0000256" key="7">
    <source>
        <dbReference type="ARBA" id="ARBA00022553"/>
    </source>
</evidence>
<dbReference type="EC" id="2.7.13.3" evidence="3"/>
<dbReference type="SUPFAM" id="SSF50341">
    <property type="entry name" value="CheW-like"/>
    <property type="match status" value="1"/>
</dbReference>
<keyword evidence="7 14" id="KW-0597">Phosphoprotein</keyword>
<dbReference type="Proteomes" id="UP000193933">
    <property type="component" value="Unassembled WGS sequence"/>
</dbReference>
<dbReference type="PRINTS" id="PR00344">
    <property type="entry name" value="BCTRLSENSOR"/>
</dbReference>
<dbReference type="InterPro" id="IPR003594">
    <property type="entry name" value="HATPase_dom"/>
</dbReference>
<dbReference type="SMART" id="SM00387">
    <property type="entry name" value="HATPase_c"/>
    <property type="match status" value="1"/>
</dbReference>
<dbReference type="InterPro" id="IPR037006">
    <property type="entry name" value="CheA-like_homodim_sf"/>
</dbReference>
<organism evidence="18 19">
    <name type="scientific">Pantoea conspicua</name>
    <dbReference type="NCBI Taxonomy" id="472705"/>
    <lineage>
        <taxon>Bacteria</taxon>
        <taxon>Pseudomonadati</taxon>
        <taxon>Pseudomonadota</taxon>
        <taxon>Gammaproteobacteria</taxon>
        <taxon>Enterobacterales</taxon>
        <taxon>Erwiniaceae</taxon>
        <taxon>Pantoea</taxon>
    </lineage>
</organism>
<dbReference type="Gene3D" id="1.10.287.560">
    <property type="entry name" value="Histidine kinase CheA-like, homodimeric domain"/>
    <property type="match status" value="1"/>
</dbReference>
<dbReference type="InterPro" id="IPR036890">
    <property type="entry name" value="HATPase_C_sf"/>
</dbReference>
<dbReference type="GO" id="GO:0005737">
    <property type="term" value="C:cytoplasm"/>
    <property type="evidence" value="ECO:0007669"/>
    <property type="project" value="UniProtKB-SubCell"/>
</dbReference>
<dbReference type="CDD" id="cd00088">
    <property type="entry name" value="HPT"/>
    <property type="match status" value="1"/>
</dbReference>
<dbReference type="InterPro" id="IPR005467">
    <property type="entry name" value="His_kinase_dom"/>
</dbReference>
<feature type="domain" description="Histidine kinase" evidence="15">
    <location>
        <begin position="306"/>
        <end position="513"/>
    </location>
</feature>
<dbReference type="InterPro" id="IPR035891">
    <property type="entry name" value="CheY-binding_CheA"/>
</dbReference>
<dbReference type="InterPro" id="IPR051315">
    <property type="entry name" value="Bact_Chemotaxis_CheA"/>
</dbReference>
<dbReference type="Pfam" id="PF01584">
    <property type="entry name" value="CheW"/>
    <property type="match status" value="1"/>
</dbReference>
<dbReference type="GO" id="GO:0006935">
    <property type="term" value="P:chemotaxis"/>
    <property type="evidence" value="ECO:0007669"/>
    <property type="project" value="UniProtKB-KW"/>
</dbReference>
<feature type="domain" description="CheW-like" evidence="16">
    <location>
        <begin position="515"/>
        <end position="650"/>
    </location>
</feature>
<reference evidence="18 19" key="1">
    <citation type="journal article" date="2017" name="Antonie Van Leeuwenhoek">
        <title>Phylogenomic resolution of the bacterial genus Pantoea and its relationship with Erwinia and Tatumella.</title>
        <authorList>
            <person name="Palmer M."/>
            <person name="Steenkamp E.T."/>
            <person name="Coetzee M.P."/>
            <person name="Chan W.Y."/>
            <person name="van Zyl E."/>
            <person name="De Maayer P."/>
            <person name="Coutinho T.A."/>
            <person name="Blom J."/>
            <person name="Smits T.H."/>
            <person name="Duffy B."/>
            <person name="Venter S.N."/>
        </authorList>
    </citation>
    <scope>NUCLEOTIDE SEQUENCE [LARGE SCALE GENOMIC DNA]</scope>
    <source>
        <strain evidence="18 19">LMG 24534</strain>
    </source>
</reference>
<evidence type="ECO:0000313" key="19">
    <source>
        <dbReference type="Proteomes" id="UP000193933"/>
    </source>
</evidence>
<dbReference type="GO" id="GO:0005524">
    <property type="term" value="F:ATP binding"/>
    <property type="evidence" value="ECO:0007669"/>
    <property type="project" value="UniProtKB-KW"/>
</dbReference>
<evidence type="ECO:0000256" key="6">
    <source>
        <dbReference type="ARBA" id="ARBA00022500"/>
    </source>
</evidence>
<dbReference type="InterPro" id="IPR008207">
    <property type="entry name" value="Sig_transdc_His_kin_Hpt_dom"/>
</dbReference>
<evidence type="ECO:0000313" key="18">
    <source>
        <dbReference type="EMBL" id="ORM52007.1"/>
    </source>
</evidence>
<comment type="caution">
    <text evidence="18">The sequence shown here is derived from an EMBL/GenBank/DDBJ whole genome shotgun (WGS) entry which is preliminary data.</text>
</comment>
<evidence type="ECO:0000256" key="10">
    <source>
        <dbReference type="ARBA" id="ARBA00022777"/>
    </source>
</evidence>
<evidence type="ECO:0000256" key="11">
    <source>
        <dbReference type="ARBA" id="ARBA00022840"/>
    </source>
</evidence>
<evidence type="ECO:0000259" key="16">
    <source>
        <dbReference type="PROSITE" id="PS50851"/>
    </source>
</evidence>
<dbReference type="NCBIfam" id="NF007835">
    <property type="entry name" value="PRK10547.1"/>
    <property type="match status" value="1"/>
</dbReference>
<evidence type="ECO:0000259" key="15">
    <source>
        <dbReference type="PROSITE" id="PS50109"/>
    </source>
</evidence>
<keyword evidence="11" id="KW-0067">ATP-binding</keyword>
<evidence type="ECO:0000256" key="13">
    <source>
        <dbReference type="ARBA" id="ARBA00035100"/>
    </source>
</evidence>
<evidence type="ECO:0000256" key="8">
    <source>
        <dbReference type="ARBA" id="ARBA00022679"/>
    </source>
</evidence>
<dbReference type="InterPro" id="IPR015162">
    <property type="entry name" value="CheY-binding"/>
</dbReference>
<dbReference type="CDD" id="cd00731">
    <property type="entry name" value="CheA_reg"/>
    <property type="match status" value="1"/>
</dbReference>
<keyword evidence="12" id="KW-0902">Two-component regulatory system</keyword>
<dbReference type="FunFam" id="3.30.565.10:FF:000016">
    <property type="entry name" value="Chemotaxis protein CheA, putative"/>
    <property type="match status" value="1"/>
</dbReference>
<evidence type="ECO:0000259" key="17">
    <source>
        <dbReference type="PROSITE" id="PS50894"/>
    </source>
</evidence>
<dbReference type="PROSITE" id="PS50109">
    <property type="entry name" value="HIS_KIN"/>
    <property type="match status" value="1"/>
</dbReference>